<comment type="caution">
    <text evidence="9">The sequence shown here is derived from an EMBL/GenBank/DDBJ whole genome shotgun (WGS) entry which is preliminary data.</text>
</comment>
<dbReference type="PIRSF" id="PIRSF006066">
    <property type="entry name" value="HI0050"/>
    <property type="match status" value="1"/>
</dbReference>
<protein>
    <recommendedName>
        <fullName evidence="7">TRAP transporter large permease protein</fullName>
    </recommendedName>
</protein>
<dbReference type="RefSeq" id="WP_149297580.1">
    <property type="nucleotide sequence ID" value="NZ_VTWH01000001.1"/>
</dbReference>
<dbReference type="PANTHER" id="PTHR33362">
    <property type="entry name" value="SIALIC ACID TRAP TRANSPORTER PERMEASE PROTEIN SIAT-RELATED"/>
    <property type="match status" value="1"/>
</dbReference>
<feature type="transmembrane region" description="Helical" evidence="7">
    <location>
        <begin position="7"/>
        <end position="33"/>
    </location>
</feature>
<keyword evidence="7" id="KW-0813">Transport</keyword>
<dbReference type="AlphaFoldDB" id="A0A5B0E010"/>
<keyword evidence="2" id="KW-1003">Cell membrane</keyword>
<evidence type="ECO:0000313" key="10">
    <source>
        <dbReference type="Proteomes" id="UP000324738"/>
    </source>
</evidence>
<feature type="transmembrane region" description="Helical" evidence="7">
    <location>
        <begin position="212"/>
        <end position="234"/>
    </location>
</feature>
<evidence type="ECO:0000256" key="3">
    <source>
        <dbReference type="ARBA" id="ARBA00022519"/>
    </source>
</evidence>
<feature type="transmembrane region" description="Helical" evidence="7">
    <location>
        <begin position="53"/>
        <end position="70"/>
    </location>
</feature>
<comment type="subcellular location">
    <subcellularLocation>
        <location evidence="1 7">Cell inner membrane</location>
        <topology evidence="1 7">Multi-pass membrane protein</topology>
    </subcellularLocation>
</comment>
<evidence type="ECO:0000313" key="9">
    <source>
        <dbReference type="EMBL" id="KAA0972143.1"/>
    </source>
</evidence>
<feature type="transmembrane region" description="Helical" evidence="7">
    <location>
        <begin position="395"/>
        <end position="416"/>
    </location>
</feature>
<organism evidence="9 10">
    <name type="scientific">Aureimonas fodinaquatilis</name>
    <dbReference type="NCBI Taxonomy" id="2565783"/>
    <lineage>
        <taxon>Bacteria</taxon>
        <taxon>Pseudomonadati</taxon>
        <taxon>Pseudomonadota</taxon>
        <taxon>Alphaproteobacteria</taxon>
        <taxon>Hyphomicrobiales</taxon>
        <taxon>Aurantimonadaceae</taxon>
        <taxon>Aureimonas</taxon>
    </lineage>
</organism>
<comment type="similarity">
    <text evidence="7">Belongs to the TRAP transporter large permease family.</text>
</comment>
<dbReference type="GO" id="GO:0022857">
    <property type="term" value="F:transmembrane transporter activity"/>
    <property type="evidence" value="ECO:0007669"/>
    <property type="project" value="UniProtKB-UniRule"/>
</dbReference>
<keyword evidence="3 7" id="KW-0997">Cell inner membrane</keyword>
<feature type="domain" description="TRAP C4-dicarboxylate transport system permease DctM subunit" evidence="8">
    <location>
        <begin position="8"/>
        <end position="415"/>
    </location>
</feature>
<keyword evidence="10" id="KW-1185">Reference proteome</keyword>
<evidence type="ECO:0000256" key="4">
    <source>
        <dbReference type="ARBA" id="ARBA00022692"/>
    </source>
</evidence>
<feature type="transmembrane region" description="Helical" evidence="7">
    <location>
        <begin position="240"/>
        <end position="258"/>
    </location>
</feature>
<name>A0A5B0E010_9HYPH</name>
<comment type="subunit">
    <text evidence="7">The complex comprises the extracytoplasmic solute receptor protein and the two transmembrane proteins.</text>
</comment>
<reference evidence="9 10" key="1">
    <citation type="submission" date="2019-08" db="EMBL/GenBank/DDBJ databases">
        <title>Aureimonas fodiniaquatilis sp. nov., isolated from a coal mine wastewater.</title>
        <authorList>
            <person name="Kim W."/>
        </authorList>
    </citation>
    <scope>NUCLEOTIDE SEQUENCE [LARGE SCALE GENOMIC DNA]</scope>
    <source>
        <strain evidence="9 10">CAU 1482</strain>
    </source>
</reference>
<evidence type="ECO:0000256" key="5">
    <source>
        <dbReference type="ARBA" id="ARBA00022989"/>
    </source>
</evidence>
<comment type="function">
    <text evidence="7">Part of the tripartite ATP-independent periplasmic (TRAP) transport system.</text>
</comment>
<dbReference type="Proteomes" id="UP000324738">
    <property type="component" value="Unassembled WGS sequence"/>
</dbReference>
<evidence type="ECO:0000256" key="2">
    <source>
        <dbReference type="ARBA" id="ARBA00022475"/>
    </source>
</evidence>
<proteinExistence type="inferred from homology"/>
<gene>
    <name evidence="9" type="ORF">FPY71_03240</name>
</gene>
<dbReference type="InterPro" id="IPR010656">
    <property type="entry name" value="DctM"/>
</dbReference>
<feature type="transmembrane region" description="Helical" evidence="7">
    <location>
        <begin position="303"/>
        <end position="325"/>
    </location>
</feature>
<evidence type="ECO:0000256" key="1">
    <source>
        <dbReference type="ARBA" id="ARBA00004429"/>
    </source>
</evidence>
<evidence type="ECO:0000256" key="7">
    <source>
        <dbReference type="RuleBase" id="RU369079"/>
    </source>
</evidence>
<dbReference type="EMBL" id="VTWH01000001">
    <property type="protein sequence ID" value="KAA0972143.1"/>
    <property type="molecule type" value="Genomic_DNA"/>
</dbReference>
<dbReference type="NCBIfam" id="TIGR00786">
    <property type="entry name" value="dctM"/>
    <property type="match status" value="1"/>
</dbReference>
<dbReference type="PANTHER" id="PTHR33362:SF4">
    <property type="entry name" value="2,3-DIKETO-L-GULONATE TRAP TRANSPORTER LARGE PERMEASE PROTEIN YIAN"/>
    <property type="match status" value="1"/>
</dbReference>
<keyword evidence="4 7" id="KW-0812">Transmembrane</keyword>
<dbReference type="InterPro" id="IPR004681">
    <property type="entry name" value="TRAP_DctM"/>
</dbReference>
<feature type="transmembrane region" description="Helical" evidence="7">
    <location>
        <begin position="134"/>
        <end position="160"/>
    </location>
</feature>
<feature type="transmembrane region" description="Helical" evidence="7">
    <location>
        <begin position="270"/>
        <end position="291"/>
    </location>
</feature>
<keyword evidence="6 7" id="KW-0472">Membrane</keyword>
<evidence type="ECO:0000259" key="8">
    <source>
        <dbReference type="Pfam" id="PF06808"/>
    </source>
</evidence>
<feature type="transmembrane region" description="Helical" evidence="7">
    <location>
        <begin position="357"/>
        <end position="383"/>
    </location>
</feature>
<sequence>MLAAVGALFVLLLLIGVPVGMILIMLSLVYVLFEPAVLDVIFAQRLVIGTQSFPLIAVPLFILTGELMNISGISRRVMTFAGVLTRRFWGRMALTNVALSTLLAGMSGSSNGDAAMQAKIMVPEMLRRGYPRGYSVALTAVTSLIAPMIPPGIGLILFGFVTNVSIGQLFAGAIIPGFLLAAMLMVQASITSRRNRWEPPETGAPDIPLGRAFLAALPAILLPAIIIVGIRGGVFTPAEAASVAVVYTAVCVIAYREANWRQVLTALRSTVVSTSAILLILAASAAFSWILTFERVPQTVAEAMLGLTGSAHLMLLLVALLLLIAGAFIDGTALILILGPIFLPVVTALGVDPVHYGVIFVLMAHLGGITPPVGTIMFATCTITKTPLSEFMRAIVPFILSYLAFTIVIIFVPWFSLVLTGR</sequence>
<keyword evidence="5 7" id="KW-1133">Transmembrane helix</keyword>
<feature type="transmembrane region" description="Helical" evidence="7">
    <location>
        <begin position="166"/>
        <end position="186"/>
    </location>
</feature>
<dbReference type="OrthoDB" id="7912553at2"/>
<feature type="transmembrane region" description="Helical" evidence="7">
    <location>
        <begin position="332"/>
        <end position="351"/>
    </location>
</feature>
<accession>A0A5B0E010</accession>
<dbReference type="Pfam" id="PF06808">
    <property type="entry name" value="DctM"/>
    <property type="match status" value="1"/>
</dbReference>
<evidence type="ECO:0000256" key="6">
    <source>
        <dbReference type="ARBA" id="ARBA00023136"/>
    </source>
</evidence>
<dbReference type="GO" id="GO:0005886">
    <property type="term" value="C:plasma membrane"/>
    <property type="evidence" value="ECO:0007669"/>
    <property type="project" value="UniProtKB-SubCell"/>
</dbReference>